<evidence type="ECO:0000256" key="15">
    <source>
        <dbReference type="ARBA" id="ARBA00023004"/>
    </source>
</evidence>
<evidence type="ECO:0000256" key="6">
    <source>
        <dbReference type="ARBA" id="ARBA00022553"/>
    </source>
</evidence>
<evidence type="ECO:0000256" key="21">
    <source>
        <dbReference type="ARBA" id="ARBA00035029"/>
    </source>
</evidence>
<feature type="transmembrane region" description="Helical" evidence="24">
    <location>
        <begin position="1446"/>
        <end position="1468"/>
    </location>
</feature>
<dbReference type="Pfam" id="PF00689">
    <property type="entry name" value="Cation_ATPase_C"/>
    <property type="match status" value="1"/>
</dbReference>
<dbReference type="GO" id="GO:0005524">
    <property type="term" value="F:ATP binding"/>
    <property type="evidence" value="ECO:0007669"/>
    <property type="project" value="UniProtKB-KW"/>
</dbReference>
<dbReference type="InterPro" id="IPR001128">
    <property type="entry name" value="Cyt_P450"/>
</dbReference>
<dbReference type="EC" id="7.2.2.3" evidence="21"/>
<keyword evidence="16" id="KW-0915">Sodium</keyword>
<evidence type="ECO:0000256" key="2">
    <source>
        <dbReference type="ARBA" id="ARBA00004651"/>
    </source>
</evidence>
<dbReference type="InterPro" id="IPR023214">
    <property type="entry name" value="HAD_sf"/>
</dbReference>
<dbReference type="InterPro" id="IPR004014">
    <property type="entry name" value="ATPase_P-typ_cation-transptr_N"/>
</dbReference>
<keyword evidence="4" id="KW-1003">Cell membrane</keyword>
<evidence type="ECO:0000256" key="16">
    <source>
        <dbReference type="ARBA" id="ARBA00023053"/>
    </source>
</evidence>
<dbReference type="EMBL" id="JAANBB010000055">
    <property type="protein sequence ID" value="KAF7552793.1"/>
    <property type="molecule type" value="Genomic_DNA"/>
</dbReference>
<dbReference type="GO" id="GO:0008554">
    <property type="term" value="F:P-type sodium transporter activity"/>
    <property type="evidence" value="ECO:0007669"/>
    <property type="project" value="UniProtKB-EC"/>
</dbReference>
<dbReference type="OrthoDB" id="3352408at2759"/>
<keyword evidence="17" id="KW-0406">Ion transport</keyword>
<dbReference type="CDD" id="cd11063">
    <property type="entry name" value="CYP52"/>
    <property type="match status" value="1"/>
</dbReference>
<keyword evidence="14 24" id="KW-1133">Transmembrane helix</keyword>
<keyword evidence="11" id="KW-0460">Magnesium</keyword>
<evidence type="ECO:0000313" key="27">
    <source>
        <dbReference type="Proteomes" id="UP000722485"/>
    </source>
</evidence>
<dbReference type="InterPro" id="IPR059000">
    <property type="entry name" value="ATPase_P-type_domA"/>
</dbReference>
<dbReference type="Gene3D" id="3.40.50.1000">
    <property type="entry name" value="HAD superfamily/HAD-like"/>
    <property type="match status" value="1"/>
</dbReference>
<dbReference type="GO" id="GO:0020037">
    <property type="term" value="F:heme binding"/>
    <property type="evidence" value="ECO:0007669"/>
    <property type="project" value="InterPro"/>
</dbReference>
<dbReference type="NCBIfam" id="TIGR01523">
    <property type="entry name" value="ATPase-IID_K-Na"/>
    <property type="match status" value="1"/>
</dbReference>
<dbReference type="PRINTS" id="PR00119">
    <property type="entry name" value="CATATPASE"/>
</dbReference>
<evidence type="ECO:0000256" key="10">
    <source>
        <dbReference type="ARBA" id="ARBA00022840"/>
    </source>
</evidence>
<dbReference type="PROSITE" id="PS00154">
    <property type="entry name" value="ATPASE_E1_E2"/>
    <property type="match status" value="1"/>
</dbReference>
<dbReference type="Gene3D" id="2.70.150.10">
    <property type="entry name" value="Calcium-transporting ATPase, cytoplasmic transduction domain A"/>
    <property type="match status" value="1"/>
</dbReference>
<dbReference type="PRINTS" id="PR00120">
    <property type="entry name" value="HATPASE"/>
</dbReference>
<keyword evidence="6" id="KW-0597">Phosphoprotein</keyword>
<evidence type="ECO:0000256" key="1">
    <source>
        <dbReference type="ARBA" id="ARBA00001946"/>
    </source>
</evidence>
<keyword evidence="27" id="KW-1185">Reference proteome</keyword>
<dbReference type="Pfam" id="PF00690">
    <property type="entry name" value="Cation_ATPase_N"/>
    <property type="match status" value="1"/>
</dbReference>
<comment type="subcellular location">
    <subcellularLocation>
        <location evidence="2">Cell membrane</location>
        <topology evidence="2">Multi-pass membrane protein</topology>
    </subcellularLocation>
</comment>
<evidence type="ECO:0000256" key="14">
    <source>
        <dbReference type="ARBA" id="ARBA00022989"/>
    </source>
</evidence>
<feature type="transmembrane region" description="Helical" evidence="24">
    <location>
        <begin position="1480"/>
        <end position="1502"/>
    </location>
</feature>
<gene>
    <name evidence="26" type="ORF">G7Z17_g4067</name>
</gene>
<evidence type="ECO:0000256" key="13">
    <source>
        <dbReference type="ARBA" id="ARBA00022967"/>
    </source>
</evidence>
<dbReference type="SFLD" id="SFLDG00002">
    <property type="entry name" value="C1.7:_P-type_atpase_like"/>
    <property type="match status" value="1"/>
</dbReference>
<keyword evidence="13" id="KW-1278">Translocase</keyword>
<dbReference type="GO" id="GO:0016887">
    <property type="term" value="F:ATP hydrolysis activity"/>
    <property type="evidence" value="ECO:0007669"/>
    <property type="project" value="InterPro"/>
</dbReference>
<dbReference type="InterPro" id="IPR008250">
    <property type="entry name" value="ATPase_P-typ_transduc_dom_A_sf"/>
</dbReference>
<dbReference type="InterPro" id="IPR017972">
    <property type="entry name" value="Cyt_P450_CS"/>
</dbReference>
<feature type="transmembrane region" description="Helical" evidence="24">
    <location>
        <begin position="1402"/>
        <end position="1425"/>
    </location>
</feature>
<dbReference type="SFLD" id="SFLDS00003">
    <property type="entry name" value="Haloacid_Dehalogenase"/>
    <property type="match status" value="1"/>
</dbReference>
<dbReference type="InterPro" id="IPR023299">
    <property type="entry name" value="ATPase_P-typ_cyto_dom_N"/>
</dbReference>
<keyword evidence="19" id="KW-0739">Sodium transport</keyword>
<feature type="transmembrane region" description="Helical" evidence="24">
    <location>
        <begin position="821"/>
        <end position="846"/>
    </location>
</feature>
<dbReference type="InterPro" id="IPR036396">
    <property type="entry name" value="Cyt_P450_sf"/>
</dbReference>
<keyword evidence="8" id="KW-0479">Metal-binding</keyword>
<evidence type="ECO:0000256" key="5">
    <source>
        <dbReference type="ARBA" id="ARBA00022538"/>
    </source>
</evidence>
<protein>
    <recommendedName>
        <fullName evidence="21">P-type Na(+) transporter</fullName>
        <ecNumber evidence="21">7.2.2.3</ecNumber>
    </recommendedName>
</protein>
<comment type="caution">
    <text evidence="26">The sequence shown here is derived from an EMBL/GenBank/DDBJ whole genome shotgun (WGS) entry which is preliminary data.</text>
</comment>
<comment type="catalytic activity">
    <reaction evidence="23">
        <text>Na(+)(in) + ATP + H2O = Na(+)(out) + ADP + phosphate + H(+)</text>
        <dbReference type="Rhea" id="RHEA:14633"/>
        <dbReference type="ChEBI" id="CHEBI:15377"/>
        <dbReference type="ChEBI" id="CHEBI:15378"/>
        <dbReference type="ChEBI" id="CHEBI:29101"/>
        <dbReference type="ChEBI" id="CHEBI:30616"/>
        <dbReference type="ChEBI" id="CHEBI:43474"/>
        <dbReference type="ChEBI" id="CHEBI:456216"/>
        <dbReference type="EC" id="7.2.2.3"/>
    </reaction>
    <physiologicalReaction direction="left-to-right" evidence="23">
        <dbReference type="Rhea" id="RHEA:14634"/>
    </physiologicalReaction>
</comment>
<dbReference type="GO" id="GO:0006813">
    <property type="term" value="P:potassium ion transport"/>
    <property type="evidence" value="ECO:0007669"/>
    <property type="project" value="UniProtKB-KW"/>
</dbReference>
<dbReference type="GO" id="GO:0016705">
    <property type="term" value="F:oxidoreductase activity, acting on paired donors, with incorporation or reduction of molecular oxygen"/>
    <property type="evidence" value="ECO:0007669"/>
    <property type="project" value="InterPro"/>
</dbReference>
<dbReference type="SUPFAM" id="SSF56784">
    <property type="entry name" value="HAD-like"/>
    <property type="match status" value="1"/>
</dbReference>
<evidence type="ECO:0000313" key="26">
    <source>
        <dbReference type="EMBL" id="KAF7552793.1"/>
    </source>
</evidence>
<feature type="transmembrane region" description="Helical" evidence="24">
    <location>
        <begin position="1315"/>
        <end position="1336"/>
    </location>
</feature>
<dbReference type="InterPro" id="IPR036412">
    <property type="entry name" value="HAD-like_sf"/>
</dbReference>
<dbReference type="NCBIfam" id="TIGR01494">
    <property type="entry name" value="ATPase_P-type"/>
    <property type="match status" value="2"/>
</dbReference>
<feature type="transmembrane region" description="Helical" evidence="24">
    <location>
        <begin position="599"/>
        <end position="618"/>
    </location>
</feature>
<dbReference type="InterPro" id="IPR044492">
    <property type="entry name" value="P_typ_ATPase_HD_dom"/>
</dbReference>
<keyword evidence="15" id="KW-0408">Iron</keyword>
<comment type="catalytic activity">
    <reaction evidence="22">
        <text>K(+)(in) + ATP + H2O = K(+)(out) + ADP + phosphate + H(+)</text>
        <dbReference type="Rhea" id="RHEA:75815"/>
        <dbReference type="ChEBI" id="CHEBI:15377"/>
        <dbReference type="ChEBI" id="CHEBI:15378"/>
        <dbReference type="ChEBI" id="CHEBI:29103"/>
        <dbReference type="ChEBI" id="CHEBI:30616"/>
        <dbReference type="ChEBI" id="CHEBI:43474"/>
        <dbReference type="ChEBI" id="CHEBI:456216"/>
    </reaction>
</comment>
<dbReference type="PANTHER" id="PTHR42861">
    <property type="entry name" value="CALCIUM-TRANSPORTING ATPASE"/>
    <property type="match status" value="1"/>
</dbReference>
<feature type="transmembrane region" description="Helical" evidence="24">
    <location>
        <begin position="1278"/>
        <end position="1299"/>
    </location>
</feature>
<dbReference type="SUPFAM" id="SSF81665">
    <property type="entry name" value="Calcium ATPase, transmembrane domain M"/>
    <property type="match status" value="1"/>
</dbReference>
<dbReference type="GO" id="GO:0005506">
    <property type="term" value="F:iron ion binding"/>
    <property type="evidence" value="ECO:0007669"/>
    <property type="project" value="InterPro"/>
</dbReference>
<reference evidence="26" key="1">
    <citation type="submission" date="2020-03" db="EMBL/GenBank/DDBJ databases">
        <title>Draft Genome Sequence of Cylindrodendrum hubeiense.</title>
        <authorList>
            <person name="Buettner E."/>
            <person name="Kellner H."/>
        </authorList>
    </citation>
    <scope>NUCLEOTIDE SEQUENCE</scope>
    <source>
        <strain evidence="26">IHI 201604</strain>
    </source>
</reference>
<keyword evidence="9" id="KW-0547">Nucleotide-binding</keyword>
<dbReference type="FunFam" id="3.40.1110.10:FF:000039">
    <property type="entry name" value="Sodium P-type ATPase"/>
    <property type="match status" value="1"/>
</dbReference>
<evidence type="ECO:0000256" key="22">
    <source>
        <dbReference type="ARBA" id="ARBA00048599"/>
    </source>
</evidence>
<accession>A0A9P5HEM9</accession>
<dbReference type="SUPFAM" id="SSF81653">
    <property type="entry name" value="Calcium ATPase, transduction domain A"/>
    <property type="match status" value="1"/>
</dbReference>
<evidence type="ECO:0000256" key="8">
    <source>
        <dbReference type="ARBA" id="ARBA00022723"/>
    </source>
</evidence>
<dbReference type="SMART" id="SM00831">
    <property type="entry name" value="Cation_ATPase_N"/>
    <property type="match status" value="1"/>
</dbReference>
<dbReference type="FunFam" id="2.70.150.10:FF:000160">
    <property type="entry name" value="Sarcoplasmic/endoplasmic reticulum calcium ATPase 1"/>
    <property type="match status" value="1"/>
</dbReference>
<dbReference type="Pfam" id="PF00122">
    <property type="entry name" value="E1-E2_ATPase"/>
    <property type="match status" value="1"/>
</dbReference>
<feature type="transmembrane region" description="Helical" evidence="24">
    <location>
        <begin position="1356"/>
        <end position="1382"/>
    </location>
</feature>
<dbReference type="PROSITE" id="PS00086">
    <property type="entry name" value="CYTOCHROME_P450"/>
    <property type="match status" value="1"/>
</dbReference>
<evidence type="ECO:0000256" key="11">
    <source>
        <dbReference type="ARBA" id="ARBA00022842"/>
    </source>
</evidence>
<dbReference type="Gene3D" id="1.20.1110.10">
    <property type="entry name" value="Calcium-transporting ATPase, transmembrane domain"/>
    <property type="match status" value="2"/>
</dbReference>
<dbReference type="Proteomes" id="UP000722485">
    <property type="component" value="Unassembled WGS sequence"/>
</dbReference>
<evidence type="ECO:0000256" key="23">
    <source>
        <dbReference type="ARBA" id="ARBA00049499"/>
    </source>
</evidence>
<evidence type="ECO:0000259" key="25">
    <source>
        <dbReference type="SMART" id="SM00831"/>
    </source>
</evidence>
<dbReference type="SFLD" id="SFLDF00027">
    <property type="entry name" value="p-type_atpase"/>
    <property type="match status" value="1"/>
</dbReference>
<comment type="similarity">
    <text evidence="20">Belongs to the cation transport ATPase (P-type) (TC 3.A.3) family. Type IID subfamily.</text>
</comment>
<dbReference type="Pfam" id="PF08282">
    <property type="entry name" value="Hydrolase_3"/>
    <property type="match status" value="1"/>
</dbReference>
<evidence type="ECO:0000256" key="19">
    <source>
        <dbReference type="ARBA" id="ARBA00023201"/>
    </source>
</evidence>
<dbReference type="Gene3D" id="3.40.1110.10">
    <property type="entry name" value="Calcium-transporting ATPase, cytoplasmic domain N"/>
    <property type="match status" value="1"/>
</dbReference>
<evidence type="ECO:0000256" key="17">
    <source>
        <dbReference type="ARBA" id="ARBA00023065"/>
    </source>
</evidence>
<dbReference type="SUPFAM" id="SSF48264">
    <property type="entry name" value="Cytochrome P450"/>
    <property type="match status" value="1"/>
</dbReference>
<keyword evidence="10" id="KW-0067">ATP-binding</keyword>
<dbReference type="InterPro" id="IPR023298">
    <property type="entry name" value="ATPase_P-typ_TM_dom_sf"/>
</dbReference>
<dbReference type="InterPro" id="IPR018303">
    <property type="entry name" value="ATPase_P-typ_P_site"/>
</dbReference>
<keyword evidence="7 24" id="KW-0812">Transmembrane</keyword>
<dbReference type="Gene3D" id="1.10.630.10">
    <property type="entry name" value="Cytochrome P450"/>
    <property type="match status" value="1"/>
</dbReference>
<dbReference type="SUPFAM" id="SSF81660">
    <property type="entry name" value="Metal cation-transporting ATPase, ATP-binding domain N"/>
    <property type="match status" value="1"/>
</dbReference>
<dbReference type="FunFam" id="1.20.1110.10:FF:000015">
    <property type="entry name" value="Sodium ion P-type ATPase"/>
    <property type="match status" value="1"/>
</dbReference>
<keyword evidence="18 24" id="KW-0472">Membrane</keyword>
<evidence type="ECO:0000256" key="3">
    <source>
        <dbReference type="ARBA" id="ARBA00022448"/>
    </source>
</evidence>
<evidence type="ECO:0000256" key="12">
    <source>
        <dbReference type="ARBA" id="ARBA00022958"/>
    </source>
</evidence>
<keyword evidence="12" id="KW-0630">Potassium</keyword>
<name>A0A9P5HEM9_9HYPO</name>
<dbReference type="InterPro" id="IPR006414">
    <property type="entry name" value="P-type_ATPase_IID"/>
</dbReference>
<keyword evidence="3" id="KW-0813">Transport</keyword>
<evidence type="ECO:0000256" key="7">
    <source>
        <dbReference type="ARBA" id="ARBA00022692"/>
    </source>
</evidence>
<keyword evidence="5" id="KW-0633">Potassium transport</keyword>
<dbReference type="InterPro" id="IPR001757">
    <property type="entry name" value="P_typ_ATPase"/>
</dbReference>
<evidence type="ECO:0000256" key="4">
    <source>
        <dbReference type="ARBA" id="ARBA00022475"/>
    </source>
</evidence>
<feature type="transmembrane region" description="Helical" evidence="24">
    <location>
        <begin position="794"/>
        <end position="815"/>
    </location>
</feature>
<proteinExistence type="inferred from homology"/>
<sequence length="1525" mass="169107">MLGLLLSTFAREHFLLVVLLFLLPLPLQAIDGFFRRWKHFKATGCQEPASKVSVIDPIIGLDFLYKVLFGKAPERYLDSTWKEFQELGTTYTEKRLTWEAVYTCDAHNLKQILATGAQDFDLPEFRTSVIGHIFGQGIFVLSGHSWKHARTVLKKGLKKDNPAPFLNTLERHFQAFTKHVPTNGATIDLQPLFMGLAMDVATEFLMGHSTHMLDMDGDHTKEQQFVNDYMICSEEIIQQMQLGPLHSLRINFEARRAKKRVYKYLDGFIEESLQTNANEDESLLTEMISMADDRKGVSDQILHILLASRDTTSGLMSNLFFALAKKPHMYAKLREDVLRVAGEAPPTASQLKEMTYLKWCVNESLRLHPVIPTNARVALRDTTLPRGGGPNGQSPLFVRKGTAMFYNVYAMHRSEATFGADPEEFVPERWENLRPGWGYLPFNGGARSCVGQQYALLETHYIVARMAQVFKTLESRDDEEWMEFFKTLFPPRTPAMGKLASHSPVLGEHISGQSNKPLSSPPHTLTSQQVLEELGSDPTKGVDPEDVPRLLVELGPNELEQNKGVQPVKIFLEQIFNAMTLVLLLALGASFVIQAWIEGGILAGIIVLNIFIGFFQSLQAEKTIDSLRTLGSPTCEVFRGGKTIAIQTADVVPGDIVDLATGDTVPADIRLIEAVNLEADEALLTGESAPVMKMPKLTFHVDTGPGDRLNVVYSSTTITKGRGRGVVFATGMFTEIGLIASALSVSDDFKAIREDEPSSAWASIRAAFRPIYNWIGEFLGLTVGTPLQRKLSQLFLWLFLFAIVCAIIVLGANKFKTREDVVIYAITTAIGTIPVSLLLVLTLTMAAGTKEMLERHVIVRNLSSLEALGGVTNICSDKTGTITQGRMVVRKAWLPGCGTYSVDSTSEVYNPTAGEVRFIGSQPKDTVDSTQEQQHQAQLITPLEEAASKTGLQWYLNVASLANLAVIEQSDDSSANPGEWRAKGAPTEIAIEVFASRFGWNRIQLSQAAGSQWKHVAEFPFDSDVKKMTVLFQNLASNETHVFTKGAVERVLASCSSIAMNDGIEPLTSAINSDIHSNMEALASQGLRVLALAHKVNDRIISETEFIGDMTPDRTGFEQNLVFRGLIGIYDPPRPESLPSVRACQGAGIVVHMLTGDHPEKRGPSPLMLESFPHDFDALTESQIDDLPELPLVIARCAPSTKVRMIEALHRRQRFVAMTGDGVNDSPSLKRADVGIAMGTGSDVAKESSDIILTDDNFASILNAIEEGRRIFDNIQKFILHVLAANIGFVITLVAGLAFKDNSGVSIFQLTPVEILWMLLGTGAFCETGLGFEKAVPDILNRPPQDLKYGVFTPEFLVDMVVYGTFMAGCVLGSFTLVIFGFNDGDLGTNCNLEYSPSCEPVFRARATCYTTMTWIFLLFAWGLIDFRRSLFYMPDGFKAWAMHLWGNRFLFFAVTLVFFTVFATLYIPGLNHVVFMHTGISWEWAIVFIDVTVFMALSEAWKWAKRVYFRRKAPQSENHGDDYS</sequence>
<evidence type="ECO:0000256" key="20">
    <source>
        <dbReference type="ARBA" id="ARBA00035017"/>
    </source>
</evidence>
<dbReference type="GO" id="GO:0004497">
    <property type="term" value="F:monooxygenase activity"/>
    <property type="evidence" value="ECO:0007669"/>
    <property type="project" value="InterPro"/>
</dbReference>
<organism evidence="26 27">
    <name type="scientific">Cylindrodendrum hubeiense</name>
    <dbReference type="NCBI Taxonomy" id="595255"/>
    <lineage>
        <taxon>Eukaryota</taxon>
        <taxon>Fungi</taxon>
        <taxon>Dikarya</taxon>
        <taxon>Ascomycota</taxon>
        <taxon>Pezizomycotina</taxon>
        <taxon>Sordariomycetes</taxon>
        <taxon>Hypocreomycetidae</taxon>
        <taxon>Hypocreales</taxon>
        <taxon>Nectriaceae</taxon>
        <taxon>Cylindrodendrum</taxon>
    </lineage>
</organism>
<dbReference type="Pfam" id="PF13246">
    <property type="entry name" value="Cation_ATPase"/>
    <property type="match status" value="1"/>
</dbReference>
<dbReference type="GO" id="GO:0005886">
    <property type="term" value="C:plasma membrane"/>
    <property type="evidence" value="ECO:0007669"/>
    <property type="project" value="UniProtKB-SubCell"/>
</dbReference>
<dbReference type="Pfam" id="PF00067">
    <property type="entry name" value="p450"/>
    <property type="match status" value="1"/>
</dbReference>
<evidence type="ECO:0000256" key="18">
    <source>
        <dbReference type="ARBA" id="ARBA00023136"/>
    </source>
</evidence>
<comment type="cofactor">
    <cofactor evidence="1">
        <name>Mg(2+)</name>
        <dbReference type="ChEBI" id="CHEBI:18420"/>
    </cofactor>
</comment>
<evidence type="ECO:0000256" key="9">
    <source>
        <dbReference type="ARBA" id="ARBA00022741"/>
    </source>
</evidence>
<feature type="domain" description="Cation-transporting P-type ATPase N-terminal" evidence="25">
    <location>
        <begin position="521"/>
        <end position="595"/>
    </location>
</feature>
<evidence type="ECO:0000256" key="24">
    <source>
        <dbReference type="SAM" id="Phobius"/>
    </source>
</evidence>
<dbReference type="InterPro" id="IPR006068">
    <property type="entry name" value="ATPase_P-typ_cation-transptr_C"/>
</dbReference>